<protein>
    <submittedName>
        <fullName evidence="3">Helicase</fullName>
    </submittedName>
</protein>
<sequence length="745" mass="82522">MMDVNPTPVNMGAPAPVDFGTTVSQHLTTHEHHQHQQHHPMASLQHQTIQVQGQSLQLPEPAKAGEDQNEPYGMPQQQQQQAPLPPAAPPIQVSNSEPQDQSQQQDMQPTPHAGELVAAAASVAISALNASFDTGAGASTNLEPEGTATTATLDSEGTATTATLEQKGAASLEQKGANEEEPAVSPPKEVPTATPVNESTNNDQEESEKKRPAAAVSEDVSTEDSPTDKKLKTNDGTAVAAPPPDAAAATETADGEENDAAENATDDPDKKKPGRKPGSLNKKRSISNYNASWNDMFFALMAFKAKLGTFHVPNNTKLGKWVTKQRQEYSKLQRRKITYHQCHELSEERIQVLNSLGFIWDTMLHENGRRWNQRFEELKKWKEENGHCNVPQSTSLGQWVKIQRENKREADLKAAGRLPTRTKPKPCLAPDRIEKLTSIGFQWRVAAPVTGWDNRYNQLLEYAKIHHGDVNVPQYYPQDKAFGRWVMKQRSEYSLRLRGLKSQLTDERVEKLNTIGFSWVAPNFKRKVTVGIAKGSPAASIAAAIHHLDPAQEINEADKLDPEGNKNLRAETNDVVHNENDNPAGAMPQPVLVEAAAQAPHAPPPHAPAPPPQQPQQHHEVQPQPQMHQPPQQPMPQQPPPLQQQQRQPQDPPPLGAQAQQQPVHPSAPQIVHHHHHHVPPLGAPGDGFNPLHHDHHQHAHPMHHDHNPYQMNPHQVPNQPHPMHPHHHHPQQHNGMDEDVMEFL</sequence>
<evidence type="ECO:0000259" key="2">
    <source>
        <dbReference type="Pfam" id="PF03457"/>
    </source>
</evidence>
<dbReference type="Gene3D" id="6.10.140.530">
    <property type="match status" value="3"/>
</dbReference>
<feature type="compositionally biased region" description="Pro residues" evidence="1">
    <location>
        <begin position="601"/>
        <end position="614"/>
    </location>
</feature>
<feature type="region of interest" description="Disordered" evidence="1">
    <location>
        <begin position="596"/>
        <end position="745"/>
    </location>
</feature>
<feature type="domain" description="Helicase-associated" evidence="2">
    <location>
        <begin position="291"/>
        <end position="358"/>
    </location>
</feature>
<keyword evidence="3" id="KW-0067">ATP-binding</keyword>
<keyword evidence="3" id="KW-0347">Helicase</keyword>
<feature type="compositionally biased region" description="Polar residues" evidence="1">
    <location>
        <begin position="137"/>
        <end position="164"/>
    </location>
</feature>
<keyword evidence="3" id="KW-0547">Nucleotide-binding</keyword>
<feature type="domain" description="Helicase-associated" evidence="2">
    <location>
        <begin position="452"/>
        <end position="517"/>
    </location>
</feature>
<evidence type="ECO:0000313" key="4">
    <source>
        <dbReference type="Proteomes" id="UP001153069"/>
    </source>
</evidence>
<feature type="region of interest" description="Disordered" evidence="1">
    <location>
        <begin position="136"/>
        <end position="285"/>
    </location>
</feature>
<reference evidence="3" key="1">
    <citation type="submission" date="2020-06" db="EMBL/GenBank/DDBJ databases">
        <authorList>
            <consortium name="Plant Systems Biology data submission"/>
        </authorList>
    </citation>
    <scope>NUCLEOTIDE SEQUENCE</scope>
    <source>
        <strain evidence="3">D6</strain>
    </source>
</reference>
<evidence type="ECO:0000313" key="3">
    <source>
        <dbReference type="EMBL" id="CAB9511689.1"/>
    </source>
</evidence>
<gene>
    <name evidence="3" type="ORF">SEMRO_497_G154850.1</name>
</gene>
<keyword evidence="4" id="KW-1185">Reference proteome</keyword>
<comment type="caution">
    <text evidence="3">The sequence shown here is derived from an EMBL/GenBank/DDBJ whole genome shotgun (WGS) entry which is preliminary data.</text>
</comment>
<feature type="compositionally biased region" description="Pro residues" evidence="1">
    <location>
        <begin position="631"/>
        <end position="642"/>
    </location>
</feature>
<feature type="compositionally biased region" description="Low complexity" evidence="1">
    <location>
        <begin position="235"/>
        <end position="252"/>
    </location>
</feature>
<dbReference type="Proteomes" id="UP001153069">
    <property type="component" value="Unassembled WGS sequence"/>
</dbReference>
<feature type="compositionally biased region" description="Acidic residues" evidence="1">
    <location>
        <begin position="253"/>
        <end position="266"/>
    </location>
</feature>
<dbReference type="Pfam" id="PF03457">
    <property type="entry name" value="HA"/>
    <property type="match status" value="3"/>
</dbReference>
<dbReference type="PANTHER" id="PTHR33418">
    <property type="entry name" value="HELICASE-ASSOCIATED"/>
    <property type="match status" value="1"/>
</dbReference>
<accession>A0A9N8E0B3</accession>
<feature type="compositionally biased region" description="Low complexity" evidence="1">
    <location>
        <begin position="99"/>
        <end position="108"/>
    </location>
</feature>
<dbReference type="GO" id="GO:0004386">
    <property type="term" value="F:helicase activity"/>
    <property type="evidence" value="ECO:0007669"/>
    <property type="project" value="UniProtKB-KW"/>
</dbReference>
<dbReference type="EMBL" id="CAICTM010000496">
    <property type="protein sequence ID" value="CAB9511689.1"/>
    <property type="molecule type" value="Genomic_DNA"/>
</dbReference>
<evidence type="ECO:0000256" key="1">
    <source>
        <dbReference type="SAM" id="MobiDB-lite"/>
    </source>
</evidence>
<feature type="compositionally biased region" description="Polar residues" evidence="1">
    <location>
        <begin position="44"/>
        <end position="57"/>
    </location>
</feature>
<dbReference type="AlphaFoldDB" id="A0A9N8E0B3"/>
<dbReference type="PANTHER" id="PTHR33418:SF1">
    <property type="entry name" value="HELICASE-ASSOCIATED DOMAIN-CONTAINING PROTEIN"/>
    <property type="match status" value="1"/>
</dbReference>
<proteinExistence type="predicted"/>
<organism evidence="3 4">
    <name type="scientific">Seminavis robusta</name>
    <dbReference type="NCBI Taxonomy" id="568900"/>
    <lineage>
        <taxon>Eukaryota</taxon>
        <taxon>Sar</taxon>
        <taxon>Stramenopiles</taxon>
        <taxon>Ochrophyta</taxon>
        <taxon>Bacillariophyta</taxon>
        <taxon>Bacillariophyceae</taxon>
        <taxon>Bacillariophycidae</taxon>
        <taxon>Naviculales</taxon>
        <taxon>Naviculaceae</taxon>
        <taxon>Seminavis</taxon>
    </lineage>
</organism>
<feature type="domain" description="Helicase-associated" evidence="2">
    <location>
        <begin position="370"/>
        <end position="441"/>
    </location>
</feature>
<dbReference type="InterPro" id="IPR005114">
    <property type="entry name" value="Helicase_assoc"/>
</dbReference>
<name>A0A9N8E0B3_9STRA</name>
<feature type="region of interest" description="Disordered" evidence="1">
    <location>
        <begin position="1"/>
        <end position="20"/>
    </location>
</feature>
<dbReference type="OrthoDB" id="46808at2759"/>
<feature type="region of interest" description="Disordered" evidence="1">
    <location>
        <begin position="27"/>
        <end position="111"/>
    </location>
</feature>
<keyword evidence="3" id="KW-0378">Hydrolase</keyword>